<accession>A0A1I1UAP8</accession>
<reference evidence="1 2" key="1">
    <citation type="submission" date="2016-10" db="EMBL/GenBank/DDBJ databases">
        <authorList>
            <person name="Varghese N."/>
            <person name="Submissions S."/>
        </authorList>
    </citation>
    <scope>NUCLEOTIDE SEQUENCE [LARGE SCALE GENOMIC DNA]</scope>
    <source>
        <strain evidence="2">YIM D21,KCTC 23444,ACCC 10710</strain>
    </source>
</reference>
<keyword evidence="2" id="KW-1185">Reference proteome</keyword>
<name>A0A1I1UAP8_9RHOB</name>
<dbReference type="AlphaFoldDB" id="A0A1I1UAP8"/>
<gene>
    <name evidence="1" type="ORF">SAMN04515678_102251</name>
</gene>
<evidence type="ECO:0000313" key="2">
    <source>
        <dbReference type="Proteomes" id="UP000325289"/>
    </source>
</evidence>
<dbReference type="EMBL" id="FOMS01000002">
    <property type="protein sequence ID" value="SFD67941.1"/>
    <property type="molecule type" value="Genomic_DNA"/>
</dbReference>
<sequence length="30" mass="3231">MSAVQSRRPNSKGLWEGLIGVIEKMAGPFA</sequence>
<proteinExistence type="predicted"/>
<dbReference type="Proteomes" id="UP000325289">
    <property type="component" value="Unassembled WGS sequence"/>
</dbReference>
<evidence type="ECO:0000313" key="1">
    <source>
        <dbReference type="EMBL" id="SFD67941.1"/>
    </source>
</evidence>
<protein>
    <submittedName>
        <fullName evidence="1">Uncharacterized protein</fullName>
    </submittedName>
</protein>
<organism evidence="1 2">
    <name type="scientific">Roseivivax sediminis</name>
    <dbReference type="NCBI Taxonomy" id="936889"/>
    <lineage>
        <taxon>Bacteria</taxon>
        <taxon>Pseudomonadati</taxon>
        <taxon>Pseudomonadota</taxon>
        <taxon>Alphaproteobacteria</taxon>
        <taxon>Rhodobacterales</taxon>
        <taxon>Roseobacteraceae</taxon>
        <taxon>Roseivivax</taxon>
    </lineage>
</organism>